<comment type="caution">
    <text evidence="1">The sequence shown here is derived from an EMBL/GenBank/DDBJ whole genome shotgun (WGS) entry which is preliminary data.</text>
</comment>
<reference evidence="2" key="1">
    <citation type="journal article" date="2019" name="Int. J. Syst. Evol. Microbiol.">
        <title>The Global Catalogue of Microorganisms (GCM) 10K type strain sequencing project: providing services to taxonomists for standard genome sequencing and annotation.</title>
        <authorList>
            <consortium name="The Broad Institute Genomics Platform"/>
            <consortium name="The Broad Institute Genome Sequencing Center for Infectious Disease"/>
            <person name="Wu L."/>
            <person name="Ma J."/>
        </authorList>
    </citation>
    <scope>NUCLEOTIDE SEQUENCE [LARGE SCALE GENOMIC DNA]</scope>
    <source>
        <strain evidence="2">CGMCC 1.13587</strain>
    </source>
</reference>
<protein>
    <recommendedName>
        <fullName evidence="3">CHAT domain-containing protein</fullName>
    </recommendedName>
</protein>
<organism evidence="1 2">
    <name type="scientific">Rhodanobacter terrae</name>
    <dbReference type="NCBI Taxonomy" id="418647"/>
    <lineage>
        <taxon>Bacteria</taxon>
        <taxon>Pseudomonadati</taxon>
        <taxon>Pseudomonadota</taxon>
        <taxon>Gammaproteobacteria</taxon>
        <taxon>Lysobacterales</taxon>
        <taxon>Rhodanobacteraceae</taxon>
        <taxon>Rhodanobacter</taxon>
    </lineage>
</organism>
<evidence type="ECO:0000313" key="1">
    <source>
        <dbReference type="EMBL" id="MFC5583049.1"/>
    </source>
</evidence>
<keyword evidence="2" id="KW-1185">Reference proteome</keyword>
<evidence type="ECO:0008006" key="3">
    <source>
        <dbReference type="Google" id="ProtNLM"/>
    </source>
</evidence>
<sequence>MKYLFLYCPDTANGDATNYFGNKGYQTAALDKNPQTFWDWVTSVDQDGILVLLSHGDETGPLMVKGHNGKDMDADQIREFGAHLVQRNISLYLLSCETGKGAFAASLAATGATFIAPIGYAEFKSNSVGVAVHSRGDKNELLGWFSNGINAPRRNASPLVIPSGD</sequence>
<gene>
    <name evidence="1" type="ORF">ACFPPB_18200</name>
</gene>
<dbReference type="RefSeq" id="WP_377329711.1">
    <property type="nucleotide sequence ID" value="NZ_JBHSNG010000030.1"/>
</dbReference>
<accession>A0ABW0T396</accession>
<dbReference type="EMBL" id="JBHSNG010000030">
    <property type="protein sequence ID" value="MFC5583049.1"/>
    <property type="molecule type" value="Genomic_DNA"/>
</dbReference>
<evidence type="ECO:0000313" key="2">
    <source>
        <dbReference type="Proteomes" id="UP001596111"/>
    </source>
</evidence>
<name>A0ABW0T396_9GAMM</name>
<proteinExistence type="predicted"/>
<dbReference type="Proteomes" id="UP001596111">
    <property type="component" value="Unassembled WGS sequence"/>
</dbReference>